<dbReference type="InterPro" id="IPR024940">
    <property type="entry name" value="TCF/LEF"/>
</dbReference>
<reference evidence="13" key="1">
    <citation type="submission" date="2023-09" db="UniProtKB">
        <authorList>
            <consortium name="Ensembl"/>
        </authorList>
    </citation>
    <scope>IDENTIFICATION</scope>
</reference>
<feature type="domain" description="HMG box" evidence="12">
    <location>
        <begin position="245"/>
        <end position="313"/>
    </location>
</feature>
<evidence type="ECO:0000256" key="1">
    <source>
        <dbReference type="ARBA" id="ARBA00004123"/>
    </source>
</evidence>
<sequence length="438" mass="49332">MPQLSREDGDDLGASDELIAFKDEGEQEEKRNVSAERDLDDVKSSLVNESETNSSSDSEADRRPEPRPGVVSRGRQTLRKQQRDGGVLQPSPYVGYPFFMFPDLGNLCSPYLANGALTAGARTSSSVPIVQHPHVSHLHPLLSYSPEAFSPPRTSPGFSPEAGVSRSPHASCYPVSPGAMPQIPHPLGWLQGQHMYPMAGGFSPAALAMNASMSRLHSPVSRLCPHRKATPETKREGDEDKKLHIKKPLNAFMLYMREERPKVVAMCKVKESSSINQILGQRWHSLTKDEQAKYYELARQERLLHSKLYPGWSARDNYVSMKVTKEKENLACVPCFWIKLNYFMDMVMSPPTALSSSTDLEVIFFCFGFMRTKTFSKTNLGKIINSCTCGHSLDSTDVNVLERFRKKVLRNTQQKKIYLENPTFKYRNLSQKRATLRK</sequence>
<feature type="compositionally biased region" description="Basic and acidic residues" evidence="11">
    <location>
        <begin position="19"/>
        <end position="43"/>
    </location>
</feature>
<evidence type="ECO:0000256" key="9">
    <source>
        <dbReference type="ARBA" id="ARBA00023242"/>
    </source>
</evidence>
<evidence type="ECO:0000259" key="12">
    <source>
        <dbReference type="PROSITE" id="PS50118"/>
    </source>
</evidence>
<evidence type="ECO:0000256" key="8">
    <source>
        <dbReference type="ARBA" id="ARBA00023163"/>
    </source>
</evidence>
<feature type="region of interest" description="Disordered" evidence="11">
    <location>
        <begin position="1"/>
        <end position="88"/>
    </location>
</feature>
<keyword evidence="4" id="KW-0879">Wnt signaling pathway</keyword>
<evidence type="ECO:0000256" key="11">
    <source>
        <dbReference type="SAM" id="MobiDB-lite"/>
    </source>
</evidence>
<comment type="similarity">
    <text evidence="2">Belongs to the TCF/LEF family.</text>
</comment>
<evidence type="ECO:0000256" key="5">
    <source>
        <dbReference type="ARBA" id="ARBA00023015"/>
    </source>
</evidence>
<dbReference type="SUPFAM" id="SSF47095">
    <property type="entry name" value="HMG-box"/>
    <property type="match status" value="1"/>
</dbReference>
<dbReference type="GO" id="GO:0010456">
    <property type="term" value="P:cell proliferation in dorsal spinal cord"/>
    <property type="evidence" value="ECO:0007669"/>
    <property type="project" value="UniProtKB-ARBA"/>
</dbReference>
<protein>
    <submittedName>
        <fullName evidence="13">Transcription factor 7-like 1-B</fullName>
    </submittedName>
</protein>
<dbReference type="InterPro" id="IPR036910">
    <property type="entry name" value="HMG_box_dom_sf"/>
</dbReference>
<dbReference type="CDD" id="cd21996">
    <property type="entry name" value="HMG-box_TCF7-like"/>
    <property type="match status" value="1"/>
</dbReference>
<dbReference type="SMART" id="SM00398">
    <property type="entry name" value="HMG"/>
    <property type="match status" value="1"/>
</dbReference>
<dbReference type="GO" id="GO:0000785">
    <property type="term" value="C:chromatin"/>
    <property type="evidence" value="ECO:0007669"/>
    <property type="project" value="TreeGrafter"/>
</dbReference>
<dbReference type="GO" id="GO:0021903">
    <property type="term" value="P:rostrocaudal neural tube patterning"/>
    <property type="evidence" value="ECO:0007669"/>
    <property type="project" value="UniProtKB-ARBA"/>
</dbReference>
<accession>A0A3B4G2A4</accession>
<keyword evidence="7" id="KW-0010">Activator</keyword>
<dbReference type="FunFam" id="4.10.900.10:FF:000002">
    <property type="entry name" value="transcription factor 7-like 2 isoform X1"/>
    <property type="match status" value="1"/>
</dbReference>
<dbReference type="InterPro" id="IPR009071">
    <property type="entry name" value="HMG_box_dom"/>
</dbReference>
<dbReference type="Gene3D" id="1.10.30.10">
    <property type="entry name" value="High mobility group box domain"/>
    <property type="match status" value="1"/>
</dbReference>
<evidence type="ECO:0000256" key="3">
    <source>
        <dbReference type="ARBA" id="ARBA00022491"/>
    </source>
</evidence>
<dbReference type="GeneTree" id="ENSGT00940000157038"/>
<proteinExistence type="inferred from homology"/>
<dbReference type="GO" id="GO:1990907">
    <property type="term" value="C:beta-catenin-TCF complex"/>
    <property type="evidence" value="ECO:0007669"/>
    <property type="project" value="TreeGrafter"/>
</dbReference>
<dbReference type="AlphaFoldDB" id="A0A3B4G2A4"/>
<dbReference type="InterPro" id="IPR027397">
    <property type="entry name" value="Catenin-bd_sf"/>
</dbReference>
<organism evidence="13">
    <name type="scientific">Pundamilia nyererei</name>
    <dbReference type="NCBI Taxonomy" id="303518"/>
    <lineage>
        <taxon>Eukaryota</taxon>
        <taxon>Metazoa</taxon>
        <taxon>Chordata</taxon>
        <taxon>Craniata</taxon>
        <taxon>Vertebrata</taxon>
        <taxon>Euteleostomi</taxon>
        <taxon>Actinopterygii</taxon>
        <taxon>Neopterygii</taxon>
        <taxon>Teleostei</taxon>
        <taxon>Neoteleostei</taxon>
        <taxon>Acanthomorphata</taxon>
        <taxon>Ovalentaria</taxon>
        <taxon>Cichlomorphae</taxon>
        <taxon>Cichliformes</taxon>
        <taxon>Cichlidae</taxon>
        <taxon>African cichlids</taxon>
        <taxon>Pseudocrenilabrinae</taxon>
        <taxon>Haplochromini</taxon>
        <taxon>Pundamilia</taxon>
    </lineage>
</organism>
<dbReference type="PANTHER" id="PTHR10373:SF32">
    <property type="entry name" value="TRANSCRIPTION FACTOR 7-LIKE 2"/>
    <property type="match status" value="1"/>
</dbReference>
<dbReference type="Pfam" id="PF08347">
    <property type="entry name" value="CTNNB1_binding"/>
    <property type="match status" value="1"/>
</dbReference>
<evidence type="ECO:0000256" key="10">
    <source>
        <dbReference type="PROSITE-ProRule" id="PRU00267"/>
    </source>
</evidence>
<evidence type="ECO:0000256" key="6">
    <source>
        <dbReference type="ARBA" id="ARBA00023125"/>
    </source>
</evidence>
<keyword evidence="9 10" id="KW-0539">Nucleus</keyword>
<comment type="subcellular location">
    <subcellularLocation>
        <location evidence="1">Nucleus</location>
    </subcellularLocation>
</comment>
<dbReference type="FunFam" id="1.10.30.10:FF:000001">
    <property type="entry name" value="transcription factor 7 isoform X2"/>
    <property type="match status" value="1"/>
</dbReference>
<dbReference type="InterPro" id="IPR013558">
    <property type="entry name" value="CTNNB1-bd_N"/>
</dbReference>
<dbReference type="GO" id="GO:0060070">
    <property type="term" value="P:canonical Wnt signaling pathway"/>
    <property type="evidence" value="ECO:0007669"/>
    <property type="project" value="TreeGrafter"/>
</dbReference>
<feature type="compositionally biased region" description="Low complexity" evidence="11">
    <location>
        <begin position="48"/>
        <end position="57"/>
    </location>
</feature>
<dbReference type="Gene3D" id="4.10.900.10">
    <property type="entry name" value="TCF3-CBD (Catenin binding domain)"/>
    <property type="match status" value="1"/>
</dbReference>
<keyword evidence="5" id="KW-0805">Transcription regulation</keyword>
<keyword evidence="8" id="KW-0804">Transcription</keyword>
<evidence type="ECO:0000256" key="2">
    <source>
        <dbReference type="ARBA" id="ARBA00006569"/>
    </source>
</evidence>
<dbReference type="PROSITE" id="PS50118">
    <property type="entry name" value="HMG_BOX_2"/>
    <property type="match status" value="1"/>
</dbReference>
<dbReference type="GO" id="GO:0060847">
    <property type="term" value="P:endothelial cell fate specification"/>
    <property type="evidence" value="ECO:0007669"/>
    <property type="project" value="UniProtKB-ARBA"/>
</dbReference>
<dbReference type="GO" id="GO:0071664">
    <property type="term" value="C:catenin-TCF7L2 complex"/>
    <property type="evidence" value="ECO:0007669"/>
    <property type="project" value="TreeGrafter"/>
</dbReference>
<keyword evidence="6 10" id="KW-0238">DNA-binding</keyword>
<dbReference type="GO" id="GO:0007507">
    <property type="term" value="P:heart development"/>
    <property type="evidence" value="ECO:0007669"/>
    <property type="project" value="UniProtKB-ARBA"/>
</dbReference>
<evidence type="ECO:0000256" key="4">
    <source>
        <dbReference type="ARBA" id="ARBA00022687"/>
    </source>
</evidence>
<dbReference type="GO" id="GO:0000978">
    <property type="term" value="F:RNA polymerase II cis-regulatory region sequence-specific DNA binding"/>
    <property type="evidence" value="ECO:0007669"/>
    <property type="project" value="TreeGrafter"/>
</dbReference>
<evidence type="ECO:0000256" key="7">
    <source>
        <dbReference type="ARBA" id="ARBA00023159"/>
    </source>
</evidence>
<feature type="DNA-binding region" description="HMG box" evidence="10">
    <location>
        <begin position="245"/>
        <end position="313"/>
    </location>
</feature>
<dbReference type="Pfam" id="PF00505">
    <property type="entry name" value="HMG_box"/>
    <property type="match status" value="1"/>
</dbReference>
<evidence type="ECO:0000313" key="13">
    <source>
        <dbReference type="Ensembl" id="ENSPNYP00000017005.1"/>
    </source>
</evidence>
<dbReference type="GO" id="GO:0008284">
    <property type="term" value="P:positive regulation of cell population proliferation"/>
    <property type="evidence" value="ECO:0007669"/>
    <property type="project" value="UniProtKB-ARBA"/>
</dbReference>
<dbReference type="GO" id="GO:0030901">
    <property type="term" value="P:midbrain development"/>
    <property type="evidence" value="ECO:0007669"/>
    <property type="project" value="UniProtKB-ARBA"/>
</dbReference>
<dbReference type="Ensembl" id="ENSPNYT00000017428.1">
    <property type="protein sequence ID" value="ENSPNYP00000017005.1"/>
    <property type="gene ID" value="ENSPNYG00000012631.1"/>
</dbReference>
<dbReference type="GO" id="GO:0000981">
    <property type="term" value="F:DNA-binding transcription factor activity, RNA polymerase II-specific"/>
    <property type="evidence" value="ECO:0007669"/>
    <property type="project" value="TreeGrafter"/>
</dbReference>
<name>A0A3B4G2A4_9CICH</name>
<dbReference type="PANTHER" id="PTHR10373">
    <property type="entry name" value="TRANSCRIPTION FACTOR 7 FAMILY MEMBER"/>
    <property type="match status" value="1"/>
</dbReference>
<keyword evidence="3" id="KW-0678">Repressor</keyword>